<protein>
    <submittedName>
        <fullName evidence="1">Uncharacterized protein</fullName>
    </submittedName>
</protein>
<gene>
    <name evidence="1" type="ORF">SDC9_90496</name>
</gene>
<reference evidence="1" key="1">
    <citation type="submission" date="2019-08" db="EMBL/GenBank/DDBJ databases">
        <authorList>
            <person name="Kucharzyk K."/>
            <person name="Murdoch R.W."/>
            <person name="Higgins S."/>
            <person name="Loffler F."/>
        </authorList>
    </citation>
    <scope>NUCLEOTIDE SEQUENCE</scope>
</reference>
<name>A0A644ZS46_9ZZZZ</name>
<accession>A0A644ZS46</accession>
<evidence type="ECO:0000313" key="1">
    <source>
        <dbReference type="EMBL" id="MPM43819.1"/>
    </source>
</evidence>
<comment type="caution">
    <text evidence="1">The sequence shown here is derived from an EMBL/GenBank/DDBJ whole genome shotgun (WGS) entry which is preliminary data.</text>
</comment>
<dbReference type="EMBL" id="VSSQ01010247">
    <property type="protein sequence ID" value="MPM43819.1"/>
    <property type="molecule type" value="Genomic_DNA"/>
</dbReference>
<dbReference type="AlphaFoldDB" id="A0A644ZS46"/>
<sequence length="84" mass="9532">MQLAFHFDPFAACFQHRVKECCALRPFGRLVEGSQTYAFSNRKLAAVARLQPFDHTHQCTFTGAVHADQTDMVLFEDVERNAGK</sequence>
<proteinExistence type="predicted"/>
<organism evidence="1">
    <name type="scientific">bioreactor metagenome</name>
    <dbReference type="NCBI Taxonomy" id="1076179"/>
    <lineage>
        <taxon>unclassified sequences</taxon>
        <taxon>metagenomes</taxon>
        <taxon>ecological metagenomes</taxon>
    </lineage>
</organism>